<dbReference type="Gene3D" id="3.40.50.720">
    <property type="entry name" value="NAD(P)-binding Rossmann-like Domain"/>
    <property type="match status" value="1"/>
</dbReference>
<comment type="similarity">
    <text evidence="1">Belongs to the short-chain dehydrogenases/reductases (SDR) family.</text>
</comment>
<dbReference type="GO" id="GO:0004316">
    <property type="term" value="F:3-oxoacyl-[acyl-carrier-protein] reductase (NADPH) activity"/>
    <property type="evidence" value="ECO:0007669"/>
    <property type="project" value="UniProtKB-EC"/>
</dbReference>
<dbReference type="SUPFAM" id="SSF51735">
    <property type="entry name" value="NAD(P)-binding Rossmann-fold domains"/>
    <property type="match status" value="1"/>
</dbReference>
<sequence length="248" mass="25744">MDLGLHGKVAFVSGASAGLGRAIAAELVAEGATVAIASRSRMRIDATAGEIGATGFVWDTADVDAAAGLLDTVAVELGPVDVLVTNTGGPPRGDPLGFTRAQWEAAYRSLVLAPMALVEHALPGMRARGCGRIVNVASTSVREPIGQLMLSNSHRAAMVTAFKTIAVEVAPDGVTLNTLLPGHFATARILDLGPREQIEEDARRTLPIERLGEPKEFAAAAVFLCSARASYITGETLAVDGGKTRSVF</sequence>
<accession>A0A6J4SKE5</accession>
<name>A0A6J4SKE5_9ACTN</name>
<dbReference type="EMBL" id="CADCVR010000053">
    <property type="protein sequence ID" value="CAA9494656.1"/>
    <property type="molecule type" value="Genomic_DNA"/>
</dbReference>
<proteinExistence type="inferred from homology"/>
<dbReference type="EC" id="1.1.1.100" evidence="2"/>
<reference evidence="2" key="1">
    <citation type="submission" date="2020-02" db="EMBL/GenBank/DDBJ databases">
        <authorList>
            <person name="Meier V. D."/>
        </authorList>
    </citation>
    <scope>NUCLEOTIDE SEQUENCE</scope>
    <source>
        <strain evidence="2">AVDCRST_MAG53</strain>
    </source>
</reference>
<dbReference type="InterPro" id="IPR036291">
    <property type="entry name" value="NAD(P)-bd_dom_sf"/>
</dbReference>
<dbReference type="PANTHER" id="PTHR42879:SF6">
    <property type="entry name" value="NADPH-DEPENDENT REDUCTASE BACG"/>
    <property type="match status" value="1"/>
</dbReference>
<dbReference type="InterPro" id="IPR002347">
    <property type="entry name" value="SDR_fam"/>
</dbReference>
<keyword evidence="2" id="KW-0560">Oxidoreductase</keyword>
<dbReference type="AlphaFoldDB" id="A0A6J4SKE5"/>
<evidence type="ECO:0000313" key="2">
    <source>
        <dbReference type="EMBL" id="CAA9494656.1"/>
    </source>
</evidence>
<protein>
    <submittedName>
        <fullName evidence="2">3-oxoacyl-[acyl-carrier protein] reductase</fullName>
        <ecNumber evidence="2">1.1.1.100</ecNumber>
    </submittedName>
</protein>
<gene>
    <name evidence="2" type="ORF">AVDCRST_MAG53-1727</name>
</gene>
<evidence type="ECO:0000256" key="1">
    <source>
        <dbReference type="ARBA" id="ARBA00006484"/>
    </source>
</evidence>
<organism evidence="2">
    <name type="scientific">uncultured Solirubrobacteraceae bacterium</name>
    <dbReference type="NCBI Taxonomy" id="1162706"/>
    <lineage>
        <taxon>Bacteria</taxon>
        <taxon>Bacillati</taxon>
        <taxon>Actinomycetota</taxon>
        <taxon>Thermoleophilia</taxon>
        <taxon>Solirubrobacterales</taxon>
        <taxon>Solirubrobacteraceae</taxon>
        <taxon>environmental samples</taxon>
    </lineage>
</organism>
<dbReference type="PRINTS" id="PR00081">
    <property type="entry name" value="GDHRDH"/>
</dbReference>
<dbReference type="PANTHER" id="PTHR42879">
    <property type="entry name" value="3-OXOACYL-(ACYL-CARRIER-PROTEIN) REDUCTASE"/>
    <property type="match status" value="1"/>
</dbReference>
<dbReference type="Pfam" id="PF13561">
    <property type="entry name" value="adh_short_C2"/>
    <property type="match status" value="1"/>
</dbReference>
<dbReference type="InterPro" id="IPR050259">
    <property type="entry name" value="SDR"/>
</dbReference>